<reference evidence="1 2" key="1">
    <citation type="submission" date="2018-09" db="EMBL/GenBank/DDBJ databases">
        <title>Paenibacillus aracenensis nov. sp. isolated from a cave in southern Spain.</title>
        <authorList>
            <person name="Jurado V."/>
            <person name="Gutierrez-Patricio S."/>
            <person name="Gonzalez-Pimentel J.L."/>
            <person name="Miller A.Z."/>
            <person name="Laiz L."/>
            <person name="Saiz-Jimenez C."/>
        </authorList>
    </citation>
    <scope>NUCLEOTIDE SEQUENCE [LARGE SCALE GENOMIC DNA]</scope>
    <source>
        <strain evidence="1 2">JCM 19203</strain>
    </source>
</reference>
<keyword evidence="2" id="KW-1185">Reference proteome</keyword>
<dbReference type="EMBL" id="QXQB01000001">
    <property type="protein sequence ID" value="RJX40877.1"/>
    <property type="molecule type" value="Genomic_DNA"/>
</dbReference>
<name>A0A3A6PI44_9BACL</name>
<comment type="caution">
    <text evidence="1">The sequence shown here is derived from an EMBL/GenBank/DDBJ whole genome shotgun (WGS) entry which is preliminary data.</text>
</comment>
<dbReference type="Proteomes" id="UP000267798">
    <property type="component" value="Unassembled WGS sequence"/>
</dbReference>
<evidence type="ECO:0000313" key="2">
    <source>
        <dbReference type="Proteomes" id="UP000267798"/>
    </source>
</evidence>
<evidence type="ECO:0000313" key="1">
    <source>
        <dbReference type="EMBL" id="RJX40877.1"/>
    </source>
</evidence>
<gene>
    <name evidence="1" type="ORF">D3P09_02305</name>
</gene>
<accession>A0A3A6PI44</accession>
<proteinExistence type="predicted"/>
<organism evidence="1 2">
    <name type="scientific">Paenibacillus pinisoli</name>
    <dbReference type="NCBI Taxonomy" id="1276110"/>
    <lineage>
        <taxon>Bacteria</taxon>
        <taxon>Bacillati</taxon>
        <taxon>Bacillota</taxon>
        <taxon>Bacilli</taxon>
        <taxon>Bacillales</taxon>
        <taxon>Paenibacillaceae</taxon>
        <taxon>Paenibacillus</taxon>
    </lineage>
</organism>
<dbReference type="AlphaFoldDB" id="A0A3A6PI44"/>
<sequence length="127" mass="14097">MIAAKDVWEIVKLRLDLTDDSRKPLIDTYIAEIEHRIKHYCNIRRLPDGLLYVWASMVVDAVRVDLPHVDEIDDTVGGQSANVKVGDTSVSGSGGGGLTNTAKTGIDQVVFNYKADLNRYRRLGWGP</sequence>
<dbReference type="OrthoDB" id="2229600at2"/>
<dbReference type="RefSeq" id="WP_120106845.1">
    <property type="nucleotide sequence ID" value="NZ_QXQB01000001.1"/>
</dbReference>
<protein>
    <submittedName>
        <fullName evidence="1">DNA-packaging protein</fullName>
    </submittedName>
</protein>